<reference evidence="5" key="1">
    <citation type="submission" date="2022-11" db="EMBL/GenBank/DDBJ databases">
        <title>Centuries of genome instability and evolution in soft-shell clam transmissible cancer (bioRxiv).</title>
        <authorList>
            <person name="Hart S.F.M."/>
            <person name="Yonemitsu M.A."/>
            <person name="Giersch R.M."/>
            <person name="Beal B.F."/>
            <person name="Arriagada G."/>
            <person name="Davis B.W."/>
            <person name="Ostrander E.A."/>
            <person name="Goff S.P."/>
            <person name="Metzger M.J."/>
        </authorList>
    </citation>
    <scope>NUCLEOTIDE SEQUENCE</scope>
    <source>
        <strain evidence="5">MELC-2E11</strain>
        <tissue evidence="5">Siphon/mantle</tissue>
    </source>
</reference>
<dbReference type="PANTHER" id="PTHR23055">
    <property type="entry name" value="CALCIUM BINDING PROTEINS"/>
    <property type="match status" value="1"/>
</dbReference>
<accession>A0ABY7D859</accession>
<keyword evidence="2" id="KW-0677">Repeat</keyword>
<protein>
    <submittedName>
        <fullName evidence="5">EFCB1-like protein</fullName>
    </submittedName>
</protein>
<dbReference type="PRINTS" id="PR00450">
    <property type="entry name" value="RECOVERIN"/>
</dbReference>
<dbReference type="SUPFAM" id="SSF47473">
    <property type="entry name" value="EF-hand"/>
    <property type="match status" value="1"/>
</dbReference>
<name>A0ABY7D859_MYAAR</name>
<dbReference type="InterPro" id="IPR028846">
    <property type="entry name" value="Recoverin"/>
</dbReference>
<sequence length="225" mass="26248">MPGKTKKHFGTKRQEMAHKADSLCKMKTCHFSKQEIERLLQLFKEFTKTAPNEVKRGKGGIDRTKFRDILHQHFDMTDDVLMDKVFKAFDLDNDGYVSEEEWVLGMSIFLKGAIDEQSRFCFGVYSMRGEDGYISREDMYLLLKNCLVQHQQEEDAEEMQKDLVEMALKKIDFDHDGRVSVEDYMKSVAEESLLIEALGPCLPNTKTRESFLELIADDKQKKHRF</sequence>
<gene>
    <name evidence="5" type="ORF">MAR_006035</name>
</gene>
<evidence type="ECO:0000256" key="1">
    <source>
        <dbReference type="ARBA" id="ARBA00022723"/>
    </source>
</evidence>
<dbReference type="PANTHER" id="PTHR23055:SF60">
    <property type="entry name" value="CALAXIN"/>
    <property type="match status" value="1"/>
</dbReference>
<evidence type="ECO:0000256" key="3">
    <source>
        <dbReference type="ARBA" id="ARBA00022837"/>
    </source>
</evidence>
<dbReference type="SMART" id="SM00054">
    <property type="entry name" value="EFh"/>
    <property type="match status" value="2"/>
</dbReference>
<feature type="domain" description="EF-hand" evidence="4">
    <location>
        <begin position="77"/>
        <end position="112"/>
    </location>
</feature>
<keyword evidence="3" id="KW-0106">Calcium</keyword>
<dbReference type="Pfam" id="PF13499">
    <property type="entry name" value="EF-hand_7"/>
    <property type="match status" value="1"/>
</dbReference>
<evidence type="ECO:0000259" key="4">
    <source>
        <dbReference type="PROSITE" id="PS50222"/>
    </source>
</evidence>
<dbReference type="EMBL" id="CP111012">
    <property type="protein sequence ID" value="WAQ93564.1"/>
    <property type="molecule type" value="Genomic_DNA"/>
</dbReference>
<proteinExistence type="predicted"/>
<dbReference type="InterPro" id="IPR011992">
    <property type="entry name" value="EF-hand-dom_pair"/>
</dbReference>
<evidence type="ECO:0000313" key="5">
    <source>
        <dbReference type="EMBL" id="WAQ93564.1"/>
    </source>
</evidence>
<dbReference type="InterPro" id="IPR018247">
    <property type="entry name" value="EF_Hand_1_Ca_BS"/>
</dbReference>
<organism evidence="5 6">
    <name type="scientific">Mya arenaria</name>
    <name type="common">Soft-shell clam</name>
    <dbReference type="NCBI Taxonomy" id="6604"/>
    <lineage>
        <taxon>Eukaryota</taxon>
        <taxon>Metazoa</taxon>
        <taxon>Spiralia</taxon>
        <taxon>Lophotrochozoa</taxon>
        <taxon>Mollusca</taxon>
        <taxon>Bivalvia</taxon>
        <taxon>Autobranchia</taxon>
        <taxon>Heteroconchia</taxon>
        <taxon>Euheterodonta</taxon>
        <taxon>Imparidentia</taxon>
        <taxon>Neoheterodontei</taxon>
        <taxon>Myida</taxon>
        <taxon>Myoidea</taxon>
        <taxon>Myidae</taxon>
        <taxon>Mya</taxon>
    </lineage>
</organism>
<evidence type="ECO:0000256" key="2">
    <source>
        <dbReference type="ARBA" id="ARBA00022737"/>
    </source>
</evidence>
<dbReference type="InterPro" id="IPR002048">
    <property type="entry name" value="EF_hand_dom"/>
</dbReference>
<dbReference type="PROSITE" id="PS50222">
    <property type="entry name" value="EF_HAND_2"/>
    <property type="match status" value="2"/>
</dbReference>
<keyword evidence="6" id="KW-1185">Reference proteome</keyword>
<feature type="domain" description="EF-hand" evidence="4">
    <location>
        <begin position="159"/>
        <end position="194"/>
    </location>
</feature>
<keyword evidence="1" id="KW-0479">Metal-binding</keyword>
<dbReference type="Proteomes" id="UP001164746">
    <property type="component" value="Chromosome 1"/>
</dbReference>
<dbReference type="Gene3D" id="1.10.238.10">
    <property type="entry name" value="EF-hand"/>
    <property type="match status" value="1"/>
</dbReference>
<evidence type="ECO:0000313" key="6">
    <source>
        <dbReference type="Proteomes" id="UP001164746"/>
    </source>
</evidence>
<dbReference type="Pfam" id="PF13833">
    <property type="entry name" value="EF-hand_8"/>
    <property type="match status" value="1"/>
</dbReference>
<dbReference type="PROSITE" id="PS00018">
    <property type="entry name" value="EF_HAND_1"/>
    <property type="match status" value="2"/>
</dbReference>